<accession>I7APL8</accession>
<evidence type="ECO:0000313" key="5">
    <source>
        <dbReference type="Proteomes" id="UP000010094"/>
    </source>
</evidence>
<evidence type="ECO:0000256" key="1">
    <source>
        <dbReference type="ARBA" id="ARBA00023054"/>
    </source>
</evidence>
<proteinExistence type="predicted"/>
<dbReference type="AlphaFoldDB" id="I7APL8"/>
<evidence type="ECO:0000259" key="3">
    <source>
        <dbReference type="SMART" id="SM00968"/>
    </source>
</evidence>
<dbReference type="Proteomes" id="UP000010094">
    <property type="component" value="Chromosome IXc"/>
</dbReference>
<dbReference type="SUPFAM" id="SSF52540">
    <property type="entry name" value="P-loop containing nucleoside triphosphate hydrolases"/>
    <property type="match status" value="1"/>
</dbReference>
<reference evidence="4" key="1">
    <citation type="journal article" date="2012" name="Proc. Natl. Acad. Sci. U.S.A.">
        <title>Gain and loss of multiple functionally related, horizontally transferred genes in the reduced genomes of two microsporidian parasites.</title>
        <authorList>
            <person name="Pombert J.-F."/>
            <person name="Selman M."/>
            <person name="Burki F."/>
            <person name="Bardell F.T."/>
            <person name="Farinelli L."/>
            <person name="Solter L.F."/>
            <person name="Whitman D.W."/>
            <person name="Weiss L.M."/>
            <person name="Corradi N."/>
            <person name="Keeling P.J."/>
        </authorList>
    </citation>
    <scope>NUCLEOTIDE SEQUENCE [LARGE SCALE GENOMIC DNA]</scope>
    <source>
        <strain evidence="4">SJ-2008</strain>
    </source>
</reference>
<dbReference type="KEGG" id="ero:EROM_091950"/>
<dbReference type="Pfam" id="PF06470">
    <property type="entry name" value="SMC_hinge"/>
    <property type="match status" value="1"/>
</dbReference>
<dbReference type="GO" id="GO:0016887">
    <property type="term" value="F:ATP hydrolysis activity"/>
    <property type="evidence" value="ECO:0007669"/>
    <property type="project" value="InterPro"/>
</dbReference>
<dbReference type="GO" id="GO:0005524">
    <property type="term" value="F:ATP binding"/>
    <property type="evidence" value="ECO:0007669"/>
    <property type="project" value="InterPro"/>
</dbReference>
<dbReference type="Gene3D" id="1.20.1060.20">
    <property type="match status" value="1"/>
</dbReference>
<dbReference type="PANTHER" id="PTHR43977">
    <property type="entry name" value="STRUCTURAL MAINTENANCE OF CHROMOSOMES PROTEIN 3"/>
    <property type="match status" value="1"/>
</dbReference>
<dbReference type="GO" id="GO:0007059">
    <property type="term" value="P:chromosome segregation"/>
    <property type="evidence" value="ECO:0007669"/>
    <property type="project" value="UniProtKB-ARBA"/>
</dbReference>
<dbReference type="InterPro" id="IPR027417">
    <property type="entry name" value="P-loop_NTPase"/>
</dbReference>
<keyword evidence="1 2" id="KW-0175">Coiled coil</keyword>
<protein>
    <submittedName>
        <fullName evidence="4">Chromosome segregation protein</fullName>
    </submittedName>
</protein>
<keyword evidence="5" id="KW-1185">Reference proteome</keyword>
<dbReference type="Pfam" id="PF02463">
    <property type="entry name" value="SMC_N"/>
    <property type="match status" value="1"/>
</dbReference>
<dbReference type="GO" id="GO:0051276">
    <property type="term" value="P:chromosome organization"/>
    <property type="evidence" value="ECO:0007669"/>
    <property type="project" value="InterPro"/>
</dbReference>
<organism evidence="4 5">
    <name type="scientific">Encephalitozoon romaleae (strain SJ-2008)</name>
    <name type="common">Microsporidian parasite</name>
    <dbReference type="NCBI Taxonomy" id="1178016"/>
    <lineage>
        <taxon>Eukaryota</taxon>
        <taxon>Fungi</taxon>
        <taxon>Fungi incertae sedis</taxon>
        <taxon>Microsporidia</taxon>
        <taxon>Unikaryonidae</taxon>
        <taxon>Encephalitozoon</taxon>
    </lineage>
</organism>
<evidence type="ECO:0000313" key="4">
    <source>
        <dbReference type="EMBL" id="AFN83809.1"/>
    </source>
</evidence>
<dbReference type="InterPro" id="IPR036277">
    <property type="entry name" value="SMC_hinge_sf"/>
</dbReference>
<dbReference type="SMART" id="SM00968">
    <property type="entry name" value="SMC_hinge"/>
    <property type="match status" value="1"/>
</dbReference>
<dbReference type="InterPro" id="IPR010935">
    <property type="entry name" value="SMC_hinge"/>
</dbReference>
<dbReference type="Gene3D" id="3.30.70.1620">
    <property type="match status" value="1"/>
</dbReference>
<dbReference type="VEuPathDB" id="MicrosporidiaDB:EROM_091950"/>
<dbReference type="SUPFAM" id="SSF75553">
    <property type="entry name" value="Smc hinge domain"/>
    <property type="match status" value="1"/>
</dbReference>
<dbReference type="PIRSF" id="PIRSF005719">
    <property type="entry name" value="SMC"/>
    <property type="match status" value="1"/>
</dbReference>
<dbReference type="InterPro" id="IPR024704">
    <property type="entry name" value="SMC"/>
</dbReference>
<dbReference type="HOGENOM" id="CLU_001042_5_0_1"/>
<feature type="coiled-coil region" evidence="2">
    <location>
        <begin position="174"/>
        <end position="215"/>
    </location>
</feature>
<feature type="coiled-coil region" evidence="2">
    <location>
        <begin position="591"/>
        <end position="649"/>
    </location>
</feature>
<dbReference type="RefSeq" id="XP_009265306.1">
    <property type="nucleotide sequence ID" value="XM_009267031.1"/>
</dbReference>
<feature type="domain" description="SMC hinge" evidence="3">
    <location>
        <begin position="438"/>
        <end position="549"/>
    </location>
</feature>
<evidence type="ECO:0000256" key="2">
    <source>
        <dbReference type="SAM" id="Coils"/>
    </source>
</evidence>
<dbReference type="Gene3D" id="3.40.50.300">
    <property type="entry name" value="P-loop containing nucleotide triphosphate hydrolases"/>
    <property type="match status" value="2"/>
</dbReference>
<dbReference type="EMBL" id="CP003528">
    <property type="protein sequence ID" value="AFN83809.1"/>
    <property type="molecule type" value="Genomic_DNA"/>
</dbReference>
<dbReference type="GeneID" id="20564419"/>
<dbReference type="GO" id="GO:0005694">
    <property type="term" value="C:chromosome"/>
    <property type="evidence" value="ECO:0007669"/>
    <property type="project" value="InterPro"/>
</dbReference>
<dbReference type="InterPro" id="IPR003395">
    <property type="entry name" value="RecF/RecN/SMC_N"/>
</dbReference>
<gene>
    <name evidence="4" type="ordered locus">EROM_091950</name>
</gene>
<name>I7APL8_ENCRO</name>
<dbReference type="OrthoDB" id="5575062at2759"/>
<sequence>MFVKKIRLRNFKSFKDETLIPLSRSANIIVGRNGSGKSSIVSAIRFVLYGEKYNCESRVELIHEGVRASEEEASVEIVFYDGSEGCEEKELSVKRVVGIKRDEYMVDEKIMSREEVLGLLQSREITTSNPYFVVLQEEVSELAVLSDRKRYELMKDVAGVSGYEKDRENSISMLEETKQSENKIELLLDRIEEKLRGFEDDKKEMELRLELEKEKKRLEYGYIEREVKEINEDISNIESLVSNDPEESSEENGDYGCEIREVESKLASLISRRKELCIDEKYKERETGIEEEIRKIEKKRSRFWEIEKAEKKNLMNLKRDEKENFIRSGCIKYLVGFLETLGSREVKPEEIEAARESLKEKIKKFKAIDSCEGSHIEEGKEKKDLEELIEKRKHLWREERKLKLSDESIREIVRSQENRLVAMGNIGLDVYRQIKCEEGVLGYVYDLISVPNELSNAFEAAVGNALFNIVVENEEVASNVLKKMRDLKSRVAFMPLNRIKHKEEEEIKDQNVILLASQVKCSQQYRDLLRCITKNFYLCSDLKQALYSSKRYGINVVTLFGEVVTKEGPITGGYERRNTAFQEYKKICKEARKVRGEMVRIQHDLKKINREIEEARMHKEDSGGGSRYYESLKSAILFLQEKIKILERVNRDGLDRSKVNSRLLRLKEEERDLLLKNIWISGEIKKIDARIKEAGIEIKKMSDTIGRLEEELEKSRMYKEAIEIDKEILELKDRRRIIKEMMFNEENMDLFTRPKKVNVEMEKLVRRKHMLINKRNELCERIGASDFKSLERLFPEKKKEEIMEEIVRINERIRGLSVVNRTVISQWESYIEQKNSMRKKLEDLKYDKECILNFMRDLDSRKEDTMRKAIEVVREGFSEFYSRLTNGGTAELYSYEFSVGIKLGEDITNTNLLSGGQKALVALCLIFSMQRVNPSPLYVFDEIDANLDTQSRERVSALIKEMSMTCANQFIITTFRKELLNCGDKYINVDFQEKRSTVKEIGMVEAYKFLEEDTSER</sequence>